<reference evidence="1 2" key="1">
    <citation type="journal article" date="2012" name="PLoS Pathog.">
        <title>Comparative pathogenomics reveals horizontally acquired novel virulence genes in fungi infecting cereal hosts.</title>
        <authorList>
            <person name="Gardiner D.M."/>
            <person name="McDonald M.C."/>
            <person name="Covarelli L."/>
            <person name="Solomon P.S."/>
            <person name="Rusu A.G."/>
            <person name="Marshall M."/>
            <person name="Kazan K."/>
            <person name="Chakraborty S."/>
            <person name="McDonald B.A."/>
            <person name="Manners J.M."/>
        </authorList>
    </citation>
    <scope>NUCLEOTIDE SEQUENCE [LARGE SCALE GENOMIC DNA]</scope>
    <source>
        <strain evidence="1 2">CS3096</strain>
    </source>
</reference>
<evidence type="ECO:0000313" key="1">
    <source>
        <dbReference type="EMBL" id="EKJ69174.1"/>
    </source>
</evidence>
<dbReference type="AlphaFoldDB" id="K3V7J9"/>
<comment type="caution">
    <text evidence="1">The sequence shown here is derived from an EMBL/GenBank/DDBJ whole genome shotgun (WGS) entry which is preliminary data.</text>
</comment>
<dbReference type="RefSeq" id="XP_009262031.1">
    <property type="nucleotide sequence ID" value="XM_009263756.1"/>
</dbReference>
<dbReference type="HOGENOM" id="CLU_2812484_0_0_1"/>
<evidence type="ECO:0000313" key="2">
    <source>
        <dbReference type="Proteomes" id="UP000007978"/>
    </source>
</evidence>
<proteinExistence type="predicted"/>
<organism evidence="1 2">
    <name type="scientific">Fusarium pseudograminearum (strain CS3096)</name>
    <name type="common">Wheat and barley crown-rot fungus</name>
    <dbReference type="NCBI Taxonomy" id="1028729"/>
    <lineage>
        <taxon>Eukaryota</taxon>
        <taxon>Fungi</taxon>
        <taxon>Dikarya</taxon>
        <taxon>Ascomycota</taxon>
        <taxon>Pezizomycotina</taxon>
        <taxon>Sordariomycetes</taxon>
        <taxon>Hypocreomycetidae</taxon>
        <taxon>Hypocreales</taxon>
        <taxon>Nectriaceae</taxon>
        <taxon>Fusarium</taxon>
    </lineage>
</organism>
<protein>
    <submittedName>
        <fullName evidence="1">Uncharacterized protein</fullName>
    </submittedName>
</protein>
<name>K3V7J9_FUSPC</name>
<keyword evidence="2" id="KW-1185">Reference proteome</keyword>
<dbReference type="GeneID" id="20369256"/>
<sequence length="67" mass="7438">MYASYLVDQKVCQALKDVVDSDVAGWGETHSRATKDMTEQLPKPQPQTPQKTLLALRVLILGIVNNL</sequence>
<gene>
    <name evidence="1" type="ORF">FPSE_10639</name>
</gene>
<accession>K3V7J9</accession>
<dbReference type="OrthoDB" id="5427664at2759"/>
<dbReference type="EMBL" id="AFNW01000355">
    <property type="protein sequence ID" value="EKJ69174.1"/>
    <property type="molecule type" value="Genomic_DNA"/>
</dbReference>
<dbReference type="KEGG" id="fpu:FPSE_10639"/>
<dbReference type="Proteomes" id="UP000007978">
    <property type="component" value="Chromosome 1"/>
</dbReference>